<dbReference type="OMA" id="WAYNIAN"/>
<dbReference type="AlphaFoldDB" id="A0A151RGQ6"/>
<feature type="coiled-coil region" evidence="1">
    <location>
        <begin position="295"/>
        <end position="343"/>
    </location>
</feature>
<dbReference type="InterPro" id="IPR056647">
    <property type="entry name" value="DUF7745"/>
</dbReference>
<reference evidence="3" key="1">
    <citation type="journal article" date="2012" name="Nat. Biotechnol.">
        <title>Draft genome sequence of pigeonpea (Cajanus cajan), an orphan legume crop of resource-poor farmers.</title>
        <authorList>
            <person name="Varshney R.K."/>
            <person name="Chen W."/>
            <person name="Li Y."/>
            <person name="Bharti A.K."/>
            <person name="Saxena R.K."/>
            <person name="Schlueter J.A."/>
            <person name="Donoghue M.T."/>
            <person name="Azam S."/>
            <person name="Fan G."/>
            <person name="Whaley A.M."/>
            <person name="Farmer A.D."/>
            <person name="Sheridan J."/>
            <person name="Iwata A."/>
            <person name="Tuteja R."/>
            <person name="Penmetsa R.V."/>
            <person name="Wu W."/>
            <person name="Upadhyaya H.D."/>
            <person name="Yang S.P."/>
            <person name="Shah T."/>
            <person name="Saxena K.B."/>
            <person name="Michael T."/>
            <person name="McCombie W.R."/>
            <person name="Yang B."/>
            <person name="Zhang G."/>
            <person name="Yang H."/>
            <person name="Wang J."/>
            <person name="Spillane C."/>
            <person name="Cook D.R."/>
            <person name="May G.D."/>
            <person name="Xu X."/>
            <person name="Jackson S.A."/>
        </authorList>
    </citation>
    <scope>NUCLEOTIDE SEQUENCE [LARGE SCALE GENOMIC DNA]</scope>
</reference>
<accession>A0A151RGQ6</accession>
<sequence length="380" mass="44030">MYMGHYPSLTKVATSLGIDARELASKKVIKGGIEGFSRINLERCALNLAESEKWDAFMDVLSLIIYGIVLFPNFENFIDFAAINVFLAFKHEKKSLVPAILADTYHSLTLRHERRGGMILCCLPTLYLWFTSYMFKRGSQIEIKNKSEWAYNIANLSEKTISWYSREKNIDEVICQCGDFLNVPLMGTKGCVNYNLALAIRQLGYPIRSPPVEDSITPFMVYDMTKELDFLKKIRHSWDRVMKKGRELGKRNCNVEGSYQQWLSERVQHVKLPFRGPIPIIEETPIQEPMSLEEIEKLQEKLAKSEKEKKDMKKELIQARQEYQAAQKEISQARQRVELANKRARIEEEGKLNTRNCLEAAFIELKMRRGERDQARVDGE</sequence>
<dbReference type="Pfam" id="PF24924">
    <property type="entry name" value="DUF7745"/>
    <property type="match status" value="1"/>
</dbReference>
<keyword evidence="1" id="KW-0175">Coiled coil</keyword>
<keyword evidence="4" id="KW-1185">Reference proteome</keyword>
<evidence type="ECO:0000313" key="4">
    <source>
        <dbReference type="Proteomes" id="UP000075243"/>
    </source>
</evidence>
<dbReference type="EMBL" id="KQ483755">
    <property type="protein sequence ID" value="KYP41730.1"/>
    <property type="molecule type" value="Genomic_DNA"/>
</dbReference>
<gene>
    <name evidence="3" type="ORF">KK1_036900</name>
</gene>
<evidence type="ECO:0000256" key="1">
    <source>
        <dbReference type="SAM" id="Coils"/>
    </source>
</evidence>
<dbReference type="Gramene" id="C.cajan_33702.t">
    <property type="protein sequence ID" value="C.cajan_33702.t.cds1"/>
    <property type="gene ID" value="C.cajan_33702"/>
</dbReference>
<dbReference type="PANTHER" id="PTHR48154:SF1">
    <property type="entry name" value="PROTEIN, PUTATIVE-RELATED"/>
    <property type="match status" value="1"/>
</dbReference>
<proteinExistence type="predicted"/>
<dbReference type="PANTHER" id="PTHR48154">
    <property type="entry name" value="PROTEIN, PUTATIVE-RELATED"/>
    <property type="match status" value="1"/>
</dbReference>
<evidence type="ECO:0000313" key="3">
    <source>
        <dbReference type="EMBL" id="KYP41730.1"/>
    </source>
</evidence>
<feature type="domain" description="DUF7745" evidence="2">
    <location>
        <begin position="2"/>
        <end position="268"/>
    </location>
</feature>
<name>A0A151RGQ6_CAJCA</name>
<protein>
    <recommendedName>
        <fullName evidence="2">DUF7745 domain-containing protein</fullName>
    </recommendedName>
</protein>
<organism evidence="3 4">
    <name type="scientific">Cajanus cajan</name>
    <name type="common">Pigeon pea</name>
    <name type="synonym">Cajanus indicus</name>
    <dbReference type="NCBI Taxonomy" id="3821"/>
    <lineage>
        <taxon>Eukaryota</taxon>
        <taxon>Viridiplantae</taxon>
        <taxon>Streptophyta</taxon>
        <taxon>Embryophyta</taxon>
        <taxon>Tracheophyta</taxon>
        <taxon>Spermatophyta</taxon>
        <taxon>Magnoliopsida</taxon>
        <taxon>eudicotyledons</taxon>
        <taxon>Gunneridae</taxon>
        <taxon>Pentapetalae</taxon>
        <taxon>rosids</taxon>
        <taxon>fabids</taxon>
        <taxon>Fabales</taxon>
        <taxon>Fabaceae</taxon>
        <taxon>Papilionoideae</taxon>
        <taxon>50 kb inversion clade</taxon>
        <taxon>NPAAA clade</taxon>
        <taxon>indigoferoid/millettioid clade</taxon>
        <taxon>Phaseoleae</taxon>
        <taxon>Cajanus</taxon>
    </lineage>
</organism>
<dbReference type="Proteomes" id="UP000075243">
    <property type="component" value="Unassembled WGS sequence"/>
</dbReference>
<evidence type="ECO:0000259" key="2">
    <source>
        <dbReference type="Pfam" id="PF24924"/>
    </source>
</evidence>